<dbReference type="EMBL" id="JASJQH010007669">
    <property type="protein sequence ID" value="KAK9703091.1"/>
    <property type="molecule type" value="Genomic_DNA"/>
</dbReference>
<proteinExistence type="predicted"/>
<accession>A0ABR2VV58</accession>
<comment type="caution">
    <text evidence="1">The sequence shown here is derived from an EMBL/GenBank/DDBJ whole genome shotgun (WGS) entry which is preliminary data.</text>
</comment>
<reference evidence="1 2" key="1">
    <citation type="submission" date="2023-04" db="EMBL/GenBank/DDBJ databases">
        <title>Genome of Basidiobolus ranarum AG-B5.</title>
        <authorList>
            <person name="Stajich J.E."/>
            <person name="Carter-House D."/>
            <person name="Gryganskyi A."/>
        </authorList>
    </citation>
    <scope>NUCLEOTIDE SEQUENCE [LARGE SCALE GENOMIC DNA]</scope>
    <source>
        <strain evidence="1 2">AG-B5</strain>
    </source>
</reference>
<gene>
    <name evidence="1" type="ORF">K7432_010918</name>
</gene>
<sequence length="121" mass="13857">MYPFNIFNKSETRKSIKQQKSSIRNSSDYAPIPTFDTHSLNTNSTLSLDSAVTVSAEVFDELECILERTIRTRYTKQDVHLSPVQEYDLELAKLAGLLERGEKRRLESQDCNSTLISKIKL</sequence>
<protein>
    <submittedName>
        <fullName evidence="1">Uncharacterized protein</fullName>
    </submittedName>
</protein>
<evidence type="ECO:0000313" key="1">
    <source>
        <dbReference type="EMBL" id="KAK9703091.1"/>
    </source>
</evidence>
<dbReference type="Proteomes" id="UP001479436">
    <property type="component" value="Unassembled WGS sequence"/>
</dbReference>
<name>A0ABR2VV58_9FUNG</name>
<keyword evidence="2" id="KW-1185">Reference proteome</keyword>
<organism evidence="1 2">
    <name type="scientific">Basidiobolus ranarum</name>
    <dbReference type="NCBI Taxonomy" id="34480"/>
    <lineage>
        <taxon>Eukaryota</taxon>
        <taxon>Fungi</taxon>
        <taxon>Fungi incertae sedis</taxon>
        <taxon>Zoopagomycota</taxon>
        <taxon>Entomophthoromycotina</taxon>
        <taxon>Basidiobolomycetes</taxon>
        <taxon>Basidiobolales</taxon>
        <taxon>Basidiobolaceae</taxon>
        <taxon>Basidiobolus</taxon>
    </lineage>
</organism>
<evidence type="ECO:0000313" key="2">
    <source>
        <dbReference type="Proteomes" id="UP001479436"/>
    </source>
</evidence>